<dbReference type="CDD" id="cd09274">
    <property type="entry name" value="RNase_HI_RT_Ty3"/>
    <property type="match status" value="1"/>
</dbReference>
<evidence type="ECO:0000256" key="24">
    <source>
        <dbReference type="SAM" id="MobiDB-lite"/>
    </source>
</evidence>
<dbReference type="Pfam" id="PF00078">
    <property type="entry name" value="RVT_1"/>
    <property type="match status" value="1"/>
</dbReference>
<dbReference type="OrthoDB" id="4022548at2759"/>
<comment type="function">
    <text evidence="23">Integrase (IN) targets the VLP to the nucleus, where a subparticle preintegration complex (PIC) containing at least integrase and the newly synthesized dsDNA copy of the retrotransposon must transit the nuclear membrane. Once in the nucleus, integrase performs the integration of the dsDNA into the host genome.</text>
</comment>
<dbReference type="SUPFAM" id="SSF56672">
    <property type="entry name" value="DNA/RNA polymerases"/>
    <property type="match status" value="1"/>
</dbReference>
<dbReference type="PROSITE" id="PS50994">
    <property type="entry name" value="INTEGRASE"/>
    <property type="match status" value="1"/>
</dbReference>
<feature type="compositionally biased region" description="Polar residues" evidence="24">
    <location>
        <begin position="1490"/>
        <end position="1502"/>
    </location>
</feature>
<dbReference type="InterPro" id="IPR021109">
    <property type="entry name" value="Peptidase_aspartic_dom_sf"/>
</dbReference>
<keyword evidence="8" id="KW-0548">Nucleotidyltransferase</keyword>
<feature type="compositionally biased region" description="Low complexity" evidence="24">
    <location>
        <begin position="1304"/>
        <end position="1317"/>
    </location>
</feature>
<sequence>MTIPTRSQAKQTQQEPPPGADSEVDLQSAVQDLRQEMETLKAKLASTETKLTSTQSELTTAKAELAACEAPKTSASGSPPPSAALRTLPAPALALKDLPRCSSDVLFTDHLEVWALTARIHLRAAYAAGAPLDELRVCLSAVVPKVAKPFFNDSTRWTQQDASAGFVSLIDEFIAAYSAESSASDDLDLFNRIVKLKFSSDRYHEDNVNTVFEALARRQFPPGFVGERLRDALDVPLDPNHAVSKKLAQTDLESPSSVKALLSQLSQLGYYRCSQCRRRGHTVSACYGRRGGWKQNAKNKSGRHNNGSSSSSVSGYRGSSSSRSFQQRRVEAFSDPGPSPSSSPPTPVPQDPPVRTLSVAFEENGQRLQLPILLDTGSHLSCIDESLLPSGVPRKYTYRRVQFGPQFQVVNSVVDAWIYFDSRVFPTRLHVVKNMGSPREVILGQDFIVQNSFTFVNRDPASGSTQVLSSSGSTGRFSGLAQRGAIRRTGSAQSHSYLKPLLEKNIEVGKIHKLPVHRSFDHRIPLKPNPHFPRRRPYPVQAKYRPVLKKWINDQLESGVIRPSNSPVAAPVFFIPKKNGEPRPVLDSRDINANTVPNQNPTPNPDLAFKNPKLAKARVLSSIDCENSYNQIRIAAGEEWKASFITPYGQYEPLVMTFGLTGAPGTFQRFMNHIFGQYIGDFVEIYLDDILVFSESEEEHVDHVKTVLKVLTDNHVAINVDKCKFHVQEIEYLGHTIRAGGVVDMQSSKVQAILDWQSPTSVKGVQRFLGFANYYREFVEDYAKVVRPLTDLTRKSVRWRWDANHESAIQRLKNAFISAPLRVIFHPERETRIHADSSAHTTGAVLSQLCTDGKWHPVAFESKSLDEHQRRYHIFDKEMLAILRALRKWRHYVLSVDKPVTVITDHRNLQYFTQKRELSDRQVRWMSELGGYDFILTYRPGAENGAADAMSRRDDPTDSKPSYGALFPPAQQRRVTSTPLPGTFLQHQQVRYMQAQDSLLVQVKQFLLGTRRQLPAAYQQLRPRLCLMDDLVAVDTDKVVIGNDAKLQTQILQRYHDSWFAGHPGAEGTLDLIQRHFWWHGMREMTRKYVAQCPECQTVKSPRLAMYGKHQPLPIPSRPFEVVSVDFIVGLPPSDSHNAVLVMCDMFTRYMFALPASDSFTAKETFQELFLNVFVQFGVPRAIVSDRGPQFVADFWKQVLEAYGAHPKLSAAYHPQTDGLTERWNQEIKKYLQFYTKNESDWAGYLPFAMAAYNNRVNKSLGCSPFYALFGYHPNTEFRIANDMSNATVEQFLEHLATVRESARSSLQASQHRQQQQIDPKRRAPPFKVGQSVLLSTKNLGLSHTTRKFQRRWIGPFMIISKINDNAYRLQLPTTWRHHNVVNVSHLRPFYENTFERELKRPDQDIDYYTNNPLKLLTIDHATRDFDGSVVYQCSQLGHNGLPQRVEYPLERLTAYRDLVALVHDRSPSSPKPPGLSQFLSGSALGGDDVSSSPESGASGLQ</sequence>
<keyword evidence="14" id="KW-0460">Magnesium</keyword>
<dbReference type="GO" id="GO:0003723">
    <property type="term" value="F:RNA binding"/>
    <property type="evidence" value="ECO:0007669"/>
    <property type="project" value="UniProtKB-KW"/>
</dbReference>
<dbReference type="GO" id="GO:0046872">
    <property type="term" value="F:metal ion binding"/>
    <property type="evidence" value="ECO:0007669"/>
    <property type="project" value="UniProtKB-KW"/>
</dbReference>
<dbReference type="GO" id="GO:0015074">
    <property type="term" value="P:DNA integration"/>
    <property type="evidence" value="ECO:0007669"/>
    <property type="project" value="UniProtKB-KW"/>
</dbReference>
<evidence type="ECO:0000259" key="25">
    <source>
        <dbReference type="PROSITE" id="PS50878"/>
    </source>
</evidence>
<feature type="domain" description="Reverse transcriptase" evidence="25">
    <location>
        <begin position="556"/>
        <end position="737"/>
    </location>
</feature>
<dbReference type="Pfam" id="PF00665">
    <property type="entry name" value="rve"/>
    <property type="match status" value="1"/>
</dbReference>
<evidence type="ECO:0000256" key="21">
    <source>
        <dbReference type="ARBA" id="ARBA00023242"/>
    </source>
</evidence>
<feature type="compositionally biased region" description="Low complexity" evidence="24">
    <location>
        <begin position="304"/>
        <end position="324"/>
    </location>
</feature>
<evidence type="ECO:0000256" key="10">
    <source>
        <dbReference type="ARBA" id="ARBA00022723"/>
    </source>
</evidence>
<dbReference type="GO" id="GO:0006508">
    <property type="term" value="P:proteolysis"/>
    <property type="evidence" value="ECO:0007669"/>
    <property type="project" value="UniProtKB-KW"/>
</dbReference>
<evidence type="ECO:0000256" key="23">
    <source>
        <dbReference type="ARBA" id="ARBA00025615"/>
    </source>
</evidence>
<keyword evidence="18" id="KW-0239">DNA-directed DNA polymerase</keyword>
<feature type="region of interest" description="Disordered" evidence="24">
    <location>
        <begin position="287"/>
        <end position="354"/>
    </location>
</feature>
<dbReference type="InterPro" id="IPR041373">
    <property type="entry name" value="RT_RNaseH"/>
</dbReference>
<keyword evidence="16" id="KW-0229">DNA integration</keyword>
<evidence type="ECO:0000256" key="19">
    <source>
        <dbReference type="ARBA" id="ARBA00023125"/>
    </source>
</evidence>
<evidence type="ECO:0000256" key="15">
    <source>
        <dbReference type="ARBA" id="ARBA00022884"/>
    </source>
</evidence>
<dbReference type="GO" id="GO:0004190">
    <property type="term" value="F:aspartic-type endopeptidase activity"/>
    <property type="evidence" value="ECO:0007669"/>
    <property type="project" value="UniProtKB-KW"/>
</dbReference>
<dbReference type="Gene3D" id="3.10.10.10">
    <property type="entry name" value="HIV Type 1 Reverse Transcriptase, subunit A, domain 1"/>
    <property type="match status" value="1"/>
</dbReference>
<dbReference type="CDD" id="cd00303">
    <property type="entry name" value="retropepsin_like"/>
    <property type="match status" value="1"/>
</dbReference>
<feature type="region of interest" description="Disordered" evidence="24">
    <location>
        <begin position="945"/>
        <end position="967"/>
    </location>
</feature>
<reference evidence="27" key="1">
    <citation type="journal article" date="2019" name="G3 (Bethesda)">
        <title>Genome Assemblies of Two Rare Opportunistic Yeast Pathogens: Diutina rugosa (syn. Candida rugosa) and Trichomonascus ciferrii (syn. Candida ciferrii).</title>
        <authorList>
            <person name="Mixao V."/>
            <person name="Saus E."/>
            <person name="Hansen A.P."/>
            <person name="Lass-Florl C."/>
            <person name="Gabaldon T."/>
        </authorList>
    </citation>
    <scope>NUCLEOTIDE SEQUENCE</scope>
    <source>
        <strain evidence="27">CBS 4856</strain>
    </source>
</reference>
<evidence type="ECO:0000256" key="2">
    <source>
        <dbReference type="ARBA" id="ARBA00004123"/>
    </source>
</evidence>
<dbReference type="InterPro" id="IPR043128">
    <property type="entry name" value="Rev_trsase/Diguanyl_cyclase"/>
</dbReference>
<evidence type="ECO:0000256" key="12">
    <source>
        <dbReference type="ARBA" id="ARBA00022759"/>
    </source>
</evidence>
<dbReference type="FunFam" id="3.30.70.270:FF:000063">
    <property type="entry name" value="Zinc knuckle domaincontaining protein"/>
    <property type="match status" value="1"/>
</dbReference>
<dbReference type="VEuPathDB" id="FungiDB:TRICI_004104"/>
<evidence type="ECO:0000256" key="22">
    <source>
        <dbReference type="ARBA" id="ARBA00025590"/>
    </source>
</evidence>
<dbReference type="InterPro" id="IPR000477">
    <property type="entry name" value="RT_dom"/>
</dbReference>
<dbReference type="GO" id="GO:0003677">
    <property type="term" value="F:DNA binding"/>
    <property type="evidence" value="ECO:0007669"/>
    <property type="project" value="UniProtKB-KW"/>
</dbReference>
<evidence type="ECO:0000256" key="9">
    <source>
        <dbReference type="ARBA" id="ARBA00022722"/>
    </source>
</evidence>
<dbReference type="SUPFAM" id="SSF50630">
    <property type="entry name" value="Acid proteases"/>
    <property type="match status" value="1"/>
</dbReference>
<keyword evidence="21" id="KW-0539">Nucleus</keyword>
<protein>
    <recommendedName>
        <fullName evidence="4">RNA-directed DNA polymerase</fullName>
        <ecNumber evidence="4">2.7.7.49</ecNumber>
    </recommendedName>
</protein>
<comment type="caution">
    <text evidence="27">The sequence shown here is derived from an EMBL/GenBank/DDBJ whole genome shotgun (WGS) entry which is preliminary data.</text>
</comment>
<evidence type="ECO:0000313" key="27">
    <source>
        <dbReference type="EMBL" id="KAA8910566.1"/>
    </source>
</evidence>
<dbReference type="FunFam" id="3.30.420.10:FF:000032">
    <property type="entry name" value="Retrovirus-related Pol polyprotein from transposon 297-like Protein"/>
    <property type="match status" value="1"/>
</dbReference>
<keyword evidence="15" id="KW-0694">RNA-binding</keyword>
<dbReference type="SUPFAM" id="SSF53098">
    <property type="entry name" value="Ribonuclease H-like"/>
    <property type="match status" value="1"/>
</dbReference>
<evidence type="ECO:0000256" key="8">
    <source>
        <dbReference type="ARBA" id="ARBA00022695"/>
    </source>
</evidence>
<dbReference type="InterPro" id="IPR012337">
    <property type="entry name" value="RNaseH-like_sf"/>
</dbReference>
<dbReference type="GO" id="GO:0006310">
    <property type="term" value="P:DNA recombination"/>
    <property type="evidence" value="ECO:0007669"/>
    <property type="project" value="UniProtKB-KW"/>
</dbReference>
<evidence type="ECO:0000259" key="26">
    <source>
        <dbReference type="PROSITE" id="PS50994"/>
    </source>
</evidence>
<dbReference type="Gene3D" id="3.30.70.270">
    <property type="match status" value="2"/>
</dbReference>
<organism evidence="27 28">
    <name type="scientific">Trichomonascus ciferrii</name>
    <dbReference type="NCBI Taxonomy" id="44093"/>
    <lineage>
        <taxon>Eukaryota</taxon>
        <taxon>Fungi</taxon>
        <taxon>Dikarya</taxon>
        <taxon>Ascomycota</taxon>
        <taxon>Saccharomycotina</taxon>
        <taxon>Dipodascomycetes</taxon>
        <taxon>Dipodascales</taxon>
        <taxon>Trichomonascaceae</taxon>
        <taxon>Trichomonascus</taxon>
        <taxon>Trichomonascus ciferrii complex</taxon>
    </lineage>
</organism>
<dbReference type="PANTHER" id="PTHR37984">
    <property type="entry name" value="PROTEIN CBG26694"/>
    <property type="match status" value="1"/>
</dbReference>
<keyword evidence="12" id="KW-0255">Endonuclease</keyword>
<name>A0A642V1V9_9ASCO</name>
<evidence type="ECO:0000256" key="4">
    <source>
        <dbReference type="ARBA" id="ARBA00012493"/>
    </source>
</evidence>
<proteinExistence type="predicted"/>
<feature type="compositionally biased region" description="Pro residues" evidence="24">
    <location>
        <begin position="337"/>
        <end position="352"/>
    </location>
</feature>
<keyword evidence="11" id="KW-0064">Aspartyl protease</keyword>
<dbReference type="Gene3D" id="1.10.340.70">
    <property type="match status" value="1"/>
</dbReference>
<gene>
    <name evidence="27" type="ORF">TRICI_004104</name>
</gene>
<dbReference type="InterPro" id="IPR036397">
    <property type="entry name" value="RNaseH_sf"/>
</dbReference>
<dbReference type="PANTHER" id="PTHR37984:SF5">
    <property type="entry name" value="PROTEIN NYNRIN-LIKE"/>
    <property type="match status" value="1"/>
</dbReference>
<dbReference type="PROSITE" id="PS50878">
    <property type="entry name" value="RT_POL"/>
    <property type="match status" value="1"/>
</dbReference>
<dbReference type="InterPro" id="IPR001584">
    <property type="entry name" value="Integrase_cat-core"/>
</dbReference>
<evidence type="ECO:0000256" key="11">
    <source>
        <dbReference type="ARBA" id="ARBA00022750"/>
    </source>
</evidence>
<dbReference type="InterPro" id="IPR041588">
    <property type="entry name" value="Integrase_H2C2"/>
</dbReference>
<evidence type="ECO:0000256" key="13">
    <source>
        <dbReference type="ARBA" id="ARBA00022801"/>
    </source>
</evidence>
<dbReference type="Pfam" id="PF24626">
    <property type="entry name" value="SH3_Tf2-1"/>
    <property type="match status" value="1"/>
</dbReference>
<dbReference type="GO" id="GO:0003887">
    <property type="term" value="F:DNA-directed DNA polymerase activity"/>
    <property type="evidence" value="ECO:0007669"/>
    <property type="project" value="UniProtKB-KW"/>
</dbReference>
<evidence type="ECO:0000256" key="6">
    <source>
        <dbReference type="ARBA" id="ARBA00022670"/>
    </source>
</evidence>
<dbReference type="InterPro" id="IPR056924">
    <property type="entry name" value="SH3_Tf2-1"/>
</dbReference>
<keyword evidence="9" id="KW-0540">Nuclease</keyword>
<dbReference type="GO" id="GO:0005737">
    <property type="term" value="C:cytoplasm"/>
    <property type="evidence" value="ECO:0007669"/>
    <property type="project" value="UniProtKB-SubCell"/>
</dbReference>
<keyword evidence="20" id="KW-0233">DNA recombination</keyword>
<dbReference type="EMBL" id="SWFS01000309">
    <property type="protein sequence ID" value="KAA8910566.1"/>
    <property type="molecule type" value="Genomic_DNA"/>
</dbReference>
<feature type="region of interest" description="Disordered" evidence="24">
    <location>
        <begin position="1304"/>
        <end position="1324"/>
    </location>
</feature>
<accession>A0A642V1V9</accession>
<evidence type="ECO:0000256" key="3">
    <source>
        <dbReference type="ARBA" id="ARBA00004496"/>
    </source>
</evidence>
<evidence type="ECO:0000256" key="7">
    <source>
        <dbReference type="ARBA" id="ARBA00022679"/>
    </source>
</evidence>
<evidence type="ECO:0000256" key="18">
    <source>
        <dbReference type="ARBA" id="ARBA00022932"/>
    </source>
</evidence>
<comment type="catalytic activity">
    <reaction evidence="1">
        <text>Endonucleolytic cleavage to 5'-phosphomonoester.</text>
        <dbReference type="EC" id="3.1.26.4"/>
    </reaction>
</comment>
<evidence type="ECO:0000256" key="1">
    <source>
        <dbReference type="ARBA" id="ARBA00000077"/>
    </source>
</evidence>
<evidence type="ECO:0000313" key="28">
    <source>
        <dbReference type="Proteomes" id="UP000761534"/>
    </source>
</evidence>
<keyword evidence="17" id="KW-0695">RNA-directed DNA polymerase</keyword>
<feature type="compositionally biased region" description="Polar residues" evidence="24">
    <location>
        <begin position="1"/>
        <end position="14"/>
    </location>
</feature>
<keyword evidence="6" id="KW-0645">Protease</keyword>
<evidence type="ECO:0000256" key="16">
    <source>
        <dbReference type="ARBA" id="ARBA00022908"/>
    </source>
</evidence>
<evidence type="ECO:0000256" key="5">
    <source>
        <dbReference type="ARBA" id="ARBA00022490"/>
    </source>
</evidence>
<feature type="region of interest" description="Disordered" evidence="24">
    <location>
        <begin position="1465"/>
        <end position="1502"/>
    </location>
</feature>
<evidence type="ECO:0000256" key="20">
    <source>
        <dbReference type="ARBA" id="ARBA00023172"/>
    </source>
</evidence>
<keyword evidence="7" id="KW-0808">Transferase</keyword>
<dbReference type="GO" id="GO:0004523">
    <property type="term" value="F:RNA-DNA hybrid ribonuclease activity"/>
    <property type="evidence" value="ECO:0007669"/>
    <property type="project" value="UniProtKB-EC"/>
</dbReference>
<keyword evidence="10" id="KW-0479">Metal-binding</keyword>
<dbReference type="GO" id="GO:0005634">
    <property type="term" value="C:nucleus"/>
    <property type="evidence" value="ECO:0007669"/>
    <property type="project" value="UniProtKB-SubCell"/>
</dbReference>
<keyword evidence="13" id="KW-0378">Hydrolase</keyword>
<dbReference type="Proteomes" id="UP000761534">
    <property type="component" value="Unassembled WGS sequence"/>
</dbReference>
<keyword evidence="5" id="KW-0963">Cytoplasm</keyword>
<dbReference type="Gene3D" id="3.30.420.10">
    <property type="entry name" value="Ribonuclease H-like superfamily/Ribonuclease H"/>
    <property type="match status" value="1"/>
</dbReference>
<comment type="subcellular location">
    <subcellularLocation>
        <location evidence="3">Cytoplasm</location>
    </subcellularLocation>
    <subcellularLocation>
        <location evidence="2">Nucleus</location>
    </subcellularLocation>
</comment>
<keyword evidence="19" id="KW-0238">DNA-binding</keyword>
<dbReference type="InterPro" id="IPR043502">
    <property type="entry name" value="DNA/RNA_pol_sf"/>
</dbReference>
<keyword evidence="28" id="KW-1185">Reference proteome</keyword>
<feature type="domain" description="Integrase catalytic" evidence="26">
    <location>
        <begin position="1115"/>
        <end position="1273"/>
    </location>
</feature>
<dbReference type="CDD" id="cd01647">
    <property type="entry name" value="RT_LTR"/>
    <property type="match status" value="1"/>
</dbReference>
<dbReference type="InterPro" id="IPR050951">
    <property type="entry name" value="Retrovirus_Pol_polyprotein"/>
</dbReference>
<dbReference type="Pfam" id="PF17917">
    <property type="entry name" value="RT_RNaseH"/>
    <property type="match status" value="1"/>
</dbReference>
<evidence type="ECO:0000256" key="14">
    <source>
        <dbReference type="ARBA" id="ARBA00022842"/>
    </source>
</evidence>
<dbReference type="EC" id="2.7.7.49" evidence="4"/>
<comment type="function">
    <text evidence="22">Reverse transcriptase/ribonuclease H (RT) is a multifunctional enzyme that catalyzes the conversion of the retro-elements RNA genome into dsDNA within the VLP. The enzyme displays a DNA polymerase activity that can copy either DNA or RNA templates, and a ribonuclease H (RNase H) activity that cleaves the RNA strand of RNA-DNA heteroduplexes during plus-strand synthesis and hydrolyzes RNA primers. The conversion leads to a linear dsDNA copy of the retrotransposon that includes long terminal repeats (LTRs) at both ends.</text>
</comment>
<feature type="region of interest" description="Disordered" evidence="24">
    <location>
        <begin position="1"/>
        <end position="25"/>
    </location>
</feature>
<dbReference type="GO" id="GO:0003964">
    <property type="term" value="F:RNA-directed DNA polymerase activity"/>
    <property type="evidence" value="ECO:0007669"/>
    <property type="project" value="UniProtKB-KW"/>
</dbReference>
<evidence type="ECO:0000256" key="17">
    <source>
        <dbReference type="ARBA" id="ARBA00022918"/>
    </source>
</evidence>
<dbReference type="Pfam" id="PF17921">
    <property type="entry name" value="Integrase_H2C2"/>
    <property type="match status" value="1"/>
</dbReference>